<sequence>MDACFTTFDEDKDGFISIPEFGLICRALFRNDRGKVYELEEDRLTEIFGVFDTDSNGLIDRKEFETCWNDWIKVCTRPKSAFLIVDVQNDFISGSLNIKKCAARHDGSEVIEPINKLLDNVPFDAVFYSLDWHPVDHVSFIDNLHLRELDESSGVAKEEARVYDTVTFKGPPMLKQRLWPRHCVQDTWGAELHKDLKVIEHGVKIYKGTNPEVDSYSVFWDNKKLTETSLSSQLQEKGATDIYVCGVAYDVCVGATAIDALTSGYRTILIDDCSRGVDLVDIEKTKGTVIGSSGVIVTSSQVKAMVEGRDRRPELGYKLAMEIKRKAKKLSSDIKTMDH</sequence>
<keyword evidence="5" id="KW-0106">Calcium</keyword>
<dbReference type="InterPro" id="IPR052347">
    <property type="entry name" value="Isochorismatase_Nicotinamidase"/>
</dbReference>
<evidence type="ECO:0000313" key="10">
    <source>
        <dbReference type="Proteomes" id="UP000695007"/>
    </source>
</evidence>
<dbReference type="GO" id="GO:0005509">
    <property type="term" value="F:calcium ion binding"/>
    <property type="evidence" value="ECO:0007669"/>
    <property type="project" value="InterPro"/>
</dbReference>
<organism evidence="10 11">
    <name type="scientific">Ceratosolen solmsi marchali</name>
    <dbReference type="NCBI Taxonomy" id="326594"/>
    <lineage>
        <taxon>Eukaryota</taxon>
        <taxon>Metazoa</taxon>
        <taxon>Ecdysozoa</taxon>
        <taxon>Arthropoda</taxon>
        <taxon>Hexapoda</taxon>
        <taxon>Insecta</taxon>
        <taxon>Pterygota</taxon>
        <taxon>Neoptera</taxon>
        <taxon>Endopterygota</taxon>
        <taxon>Hymenoptera</taxon>
        <taxon>Apocrita</taxon>
        <taxon>Proctotrupomorpha</taxon>
        <taxon>Chalcidoidea</taxon>
        <taxon>Agaonidae</taxon>
        <taxon>Agaoninae</taxon>
        <taxon>Ceratosolen</taxon>
    </lineage>
</organism>
<reference evidence="11" key="1">
    <citation type="submission" date="2025-08" db="UniProtKB">
        <authorList>
            <consortium name="RefSeq"/>
        </authorList>
    </citation>
    <scope>IDENTIFICATION</scope>
</reference>
<dbReference type="PANTHER" id="PTHR11080">
    <property type="entry name" value="PYRAZINAMIDASE/NICOTINAMIDASE"/>
    <property type="match status" value="1"/>
</dbReference>
<comment type="pathway">
    <text evidence="6">Cofactor biosynthesis; nicotinate biosynthesis; nicotinate from nicotinamide: step 1/1.</text>
</comment>
<name>A0AAJ6YX02_9HYME</name>
<dbReference type="SUPFAM" id="SSF47473">
    <property type="entry name" value="EF-hand"/>
    <property type="match status" value="1"/>
</dbReference>
<dbReference type="GO" id="GO:0019363">
    <property type="term" value="P:pyridine nucleotide biosynthetic process"/>
    <property type="evidence" value="ECO:0007669"/>
    <property type="project" value="UniProtKB-KW"/>
</dbReference>
<protein>
    <recommendedName>
        <fullName evidence="7">nicotinamidase</fullName>
        <ecNumber evidence="7">3.5.1.19</ecNumber>
    </recommendedName>
    <alternativeName>
        <fullName evidence="8">Nicotinamide deamidase</fullName>
    </alternativeName>
</protein>
<comment type="similarity">
    <text evidence="1">Belongs to the isochorismatase family.</text>
</comment>
<dbReference type="Gene3D" id="1.10.238.10">
    <property type="entry name" value="EF-hand"/>
    <property type="match status" value="1"/>
</dbReference>
<keyword evidence="3" id="KW-0479">Metal-binding</keyword>
<evidence type="ECO:0000256" key="6">
    <source>
        <dbReference type="ARBA" id="ARBA00037900"/>
    </source>
</evidence>
<dbReference type="EC" id="3.5.1.19" evidence="7"/>
<dbReference type="CDD" id="cd00051">
    <property type="entry name" value="EFh"/>
    <property type="match status" value="1"/>
</dbReference>
<dbReference type="KEGG" id="csol:105368586"/>
<evidence type="ECO:0000256" key="4">
    <source>
        <dbReference type="ARBA" id="ARBA00022801"/>
    </source>
</evidence>
<feature type="domain" description="EF-hand" evidence="9">
    <location>
        <begin position="39"/>
        <end position="74"/>
    </location>
</feature>
<keyword evidence="2" id="KW-0662">Pyridine nucleotide biosynthesis</keyword>
<dbReference type="PROSITE" id="PS50222">
    <property type="entry name" value="EF_HAND_2"/>
    <property type="match status" value="2"/>
</dbReference>
<dbReference type="Gene3D" id="3.40.50.850">
    <property type="entry name" value="Isochorismatase-like"/>
    <property type="match status" value="1"/>
</dbReference>
<evidence type="ECO:0000313" key="11">
    <source>
        <dbReference type="RefSeq" id="XP_011505923.1"/>
    </source>
</evidence>
<proteinExistence type="inferred from homology"/>
<evidence type="ECO:0000256" key="8">
    <source>
        <dbReference type="ARBA" id="ARBA00043224"/>
    </source>
</evidence>
<dbReference type="PANTHER" id="PTHR11080:SF2">
    <property type="entry name" value="LD05707P"/>
    <property type="match status" value="1"/>
</dbReference>
<evidence type="ECO:0000256" key="5">
    <source>
        <dbReference type="ARBA" id="ARBA00022837"/>
    </source>
</evidence>
<dbReference type="CTD" id="42348"/>
<feature type="domain" description="EF-hand" evidence="9">
    <location>
        <begin position="1"/>
        <end position="31"/>
    </location>
</feature>
<dbReference type="AlphaFoldDB" id="A0AAJ6YX02"/>
<keyword evidence="4" id="KW-0378">Hydrolase</keyword>
<dbReference type="CDD" id="cd01011">
    <property type="entry name" value="nicotinamidase"/>
    <property type="match status" value="1"/>
</dbReference>
<dbReference type="SUPFAM" id="SSF52499">
    <property type="entry name" value="Isochorismatase-like hydrolases"/>
    <property type="match status" value="1"/>
</dbReference>
<dbReference type="PROSITE" id="PS00018">
    <property type="entry name" value="EF_HAND_1"/>
    <property type="match status" value="2"/>
</dbReference>
<gene>
    <name evidence="11" type="primary">LOC105368586</name>
</gene>
<evidence type="ECO:0000256" key="1">
    <source>
        <dbReference type="ARBA" id="ARBA00006336"/>
    </source>
</evidence>
<dbReference type="GeneID" id="105368586"/>
<dbReference type="InterPro" id="IPR000868">
    <property type="entry name" value="Isochorismatase-like_dom"/>
</dbReference>
<evidence type="ECO:0000256" key="3">
    <source>
        <dbReference type="ARBA" id="ARBA00022723"/>
    </source>
</evidence>
<dbReference type="Pfam" id="PF00857">
    <property type="entry name" value="Isochorismatase"/>
    <property type="match status" value="1"/>
</dbReference>
<dbReference type="Pfam" id="PF13499">
    <property type="entry name" value="EF-hand_7"/>
    <property type="match status" value="1"/>
</dbReference>
<evidence type="ECO:0000256" key="7">
    <source>
        <dbReference type="ARBA" id="ARBA00039017"/>
    </source>
</evidence>
<dbReference type="InterPro" id="IPR011992">
    <property type="entry name" value="EF-hand-dom_pair"/>
</dbReference>
<dbReference type="Proteomes" id="UP000695007">
    <property type="component" value="Unplaced"/>
</dbReference>
<evidence type="ECO:0000256" key="2">
    <source>
        <dbReference type="ARBA" id="ARBA00022642"/>
    </source>
</evidence>
<dbReference type="InterPro" id="IPR018247">
    <property type="entry name" value="EF_Hand_1_Ca_BS"/>
</dbReference>
<dbReference type="RefSeq" id="XP_011505923.1">
    <property type="nucleotide sequence ID" value="XM_011507621.1"/>
</dbReference>
<dbReference type="InterPro" id="IPR002048">
    <property type="entry name" value="EF_hand_dom"/>
</dbReference>
<keyword evidence="10" id="KW-1185">Reference proteome</keyword>
<accession>A0AAJ6YX02</accession>
<dbReference type="InterPro" id="IPR036380">
    <property type="entry name" value="Isochorismatase-like_sf"/>
</dbReference>
<evidence type="ECO:0000259" key="9">
    <source>
        <dbReference type="PROSITE" id="PS50222"/>
    </source>
</evidence>
<dbReference type="SMART" id="SM00054">
    <property type="entry name" value="EFh"/>
    <property type="match status" value="2"/>
</dbReference>
<dbReference type="GO" id="GO:0008936">
    <property type="term" value="F:nicotinamidase activity"/>
    <property type="evidence" value="ECO:0007669"/>
    <property type="project" value="UniProtKB-EC"/>
</dbReference>